<organism evidence="1 2">
    <name type="scientific">Cirrhinus molitorella</name>
    <name type="common">mud carp</name>
    <dbReference type="NCBI Taxonomy" id="172907"/>
    <lineage>
        <taxon>Eukaryota</taxon>
        <taxon>Metazoa</taxon>
        <taxon>Chordata</taxon>
        <taxon>Craniata</taxon>
        <taxon>Vertebrata</taxon>
        <taxon>Euteleostomi</taxon>
        <taxon>Actinopterygii</taxon>
        <taxon>Neopterygii</taxon>
        <taxon>Teleostei</taxon>
        <taxon>Ostariophysi</taxon>
        <taxon>Cypriniformes</taxon>
        <taxon>Cyprinidae</taxon>
        <taxon>Labeoninae</taxon>
        <taxon>Labeonini</taxon>
        <taxon>Cirrhinus</taxon>
    </lineage>
</organism>
<keyword evidence="2" id="KW-1185">Reference proteome</keyword>
<dbReference type="EMBL" id="JAYMGO010000019">
    <property type="protein sequence ID" value="KAL1255240.1"/>
    <property type="molecule type" value="Genomic_DNA"/>
</dbReference>
<accession>A0ABR3LS15</accession>
<evidence type="ECO:0000313" key="2">
    <source>
        <dbReference type="Proteomes" id="UP001558613"/>
    </source>
</evidence>
<sequence length="88" mass="9491">MCTGPFLCSRVCLDPVSPECDSSVSRNVRLNILVCVYVSGKEQRQAQIADMCSFYLLEEKGNAMRILADRVSGQTVSGTDGGGDCNHS</sequence>
<reference evidence="1 2" key="1">
    <citation type="submission" date="2023-09" db="EMBL/GenBank/DDBJ databases">
        <authorList>
            <person name="Wang M."/>
        </authorList>
    </citation>
    <scope>NUCLEOTIDE SEQUENCE [LARGE SCALE GENOMIC DNA]</scope>
    <source>
        <strain evidence="1">GT-2023</strain>
        <tissue evidence="1">Liver</tissue>
    </source>
</reference>
<gene>
    <name evidence="1" type="ORF">QQF64_013301</name>
</gene>
<protein>
    <submittedName>
        <fullName evidence="1">Uncharacterized protein</fullName>
    </submittedName>
</protein>
<evidence type="ECO:0000313" key="1">
    <source>
        <dbReference type="EMBL" id="KAL1255240.1"/>
    </source>
</evidence>
<dbReference type="Proteomes" id="UP001558613">
    <property type="component" value="Unassembled WGS sequence"/>
</dbReference>
<comment type="caution">
    <text evidence="1">The sequence shown here is derived from an EMBL/GenBank/DDBJ whole genome shotgun (WGS) entry which is preliminary data.</text>
</comment>
<proteinExistence type="predicted"/>
<name>A0ABR3LS15_9TELE</name>